<evidence type="ECO:0000259" key="10">
    <source>
        <dbReference type="PROSITE" id="PS50206"/>
    </source>
</evidence>
<evidence type="ECO:0000256" key="5">
    <source>
        <dbReference type="ARBA" id="ARBA00022801"/>
    </source>
</evidence>
<sequence length="703" mass="80135">MNELAVARDSVCAEYIAYVFFKTMFYNCAKFHQDPLSRYGDTFKQTSSLITENFKINSGNSGKKRKQSESLSANFKLKMNPHSLDFNTKQSPHSSPIATPKRRVLGELQNSPLYRPMNSPIIERITSPTIERLKSSPLERKSPLIDRTLSPLTSRTDRVKRSSAKITRMFEERTKFKMSNKENQSPLMSETFMKLDMEEETRDCSFGETFQSLTCTEKVNNWSTVKFDFTDALPQKSYENKLNDIYVPEKDIEPDLDTGFETLHDLEEEFEADNFDQCSKYEIISTDSPDIISKGRSSTRKISSKDFVFGAPLADNEASTSFNKPNVNATRMLNFEDEPFEFTSPATKRSTISVKKSLKFNETPTKSDNTCSSSPCTKVRFPSESTASMESGFVSEFEEPFLELDDISNSPKMPNFNELLSGTIKENIIINKEFQKKPIIHRSMSLNSKARVSLFSISESPANKSQKRTEVNELENGCNKRRKSNCGSPQIERQRPVLQRAYSENNASIMSALARSVLEPDLIGDFSLPFALPLTNGDHADLKSISCDTLAALLRGEFHTSISQYQVIDCRYPYEFDGGHILGAVNLYTPEQILTLVNEPLPKSGDKRSILIFHCEFSLERGPKLSRFLRSNDRAKNQENYPSLHYPEIYLLHEGYRAFYKRYPALCSAGYTAMLDPNHRHQLRQHRALSLPAAAVHRRHRHN</sequence>
<dbReference type="Gene3D" id="3.40.250.10">
    <property type="entry name" value="Rhodanese-like domain"/>
    <property type="match status" value="1"/>
</dbReference>
<dbReference type="GO" id="GO:0005737">
    <property type="term" value="C:cytoplasm"/>
    <property type="evidence" value="ECO:0007669"/>
    <property type="project" value="TreeGrafter"/>
</dbReference>
<dbReference type="GO" id="GO:0005634">
    <property type="term" value="C:nucleus"/>
    <property type="evidence" value="ECO:0007669"/>
    <property type="project" value="TreeGrafter"/>
</dbReference>
<comment type="similarity">
    <text evidence="1">Belongs to the MPI phosphatase family.</text>
</comment>
<dbReference type="SUPFAM" id="SSF52821">
    <property type="entry name" value="Rhodanese/Cell cycle control phosphatase"/>
    <property type="match status" value="1"/>
</dbReference>
<dbReference type="Pfam" id="PF00581">
    <property type="entry name" value="Rhodanese"/>
    <property type="match status" value="1"/>
</dbReference>
<dbReference type="PANTHER" id="PTHR10828:SF76">
    <property type="entry name" value="M-PHASE INDUCER PHOSPHATASE"/>
    <property type="match status" value="1"/>
</dbReference>
<dbReference type="GO" id="GO:0004725">
    <property type="term" value="F:protein tyrosine phosphatase activity"/>
    <property type="evidence" value="ECO:0007669"/>
    <property type="project" value="UniProtKB-EC"/>
</dbReference>
<dbReference type="InterPro" id="IPR000751">
    <property type="entry name" value="MPI_Phosphatase"/>
</dbReference>
<evidence type="ECO:0000256" key="8">
    <source>
        <dbReference type="ARBA" id="ARBA00051722"/>
    </source>
</evidence>
<proteinExistence type="inferred from homology"/>
<evidence type="ECO:0000256" key="1">
    <source>
        <dbReference type="ARBA" id="ARBA00011065"/>
    </source>
</evidence>
<dbReference type="STRING" id="76193.A0A0N1II03"/>
<keyword evidence="4" id="KW-0498">Mitosis</keyword>
<keyword evidence="5" id="KW-0378">Hydrolase</keyword>
<evidence type="ECO:0000256" key="9">
    <source>
        <dbReference type="SAM" id="MobiDB-lite"/>
    </source>
</evidence>
<dbReference type="InterPro" id="IPR036873">
    <property type="entry name" value="Rhodanese-like_dom_sf"/>
</dbReference>
<evidence type="ECO:0000256" key="2">
    <source>
        <dbReference type="ARBA" id="ARBA00013064"/>
    </source>
</evidence>
<dbReference type="FunFam" id="3.40.250.10:FF:000021">
    <property type="entry name" value="M-phase inducer phosphatase cdc-25.2"/>
    <property type="match status" value="1"/>
</dbReference>
<dbReference type="InterPro" id="IPR001763">
    <property type="entry name" value="Rhodanese-like_dom"/>
</dbReference>
<dbReference type="Proteomes" id="UP000053240">
    <property type="component" value="Unassembled WGS sequence"/>
</dbReference>
<evidence type="ECO:0000256" key="4">
    <source>
        <dbReference type="ARBA" id="ARBA00022776"/>
    </source>
</evidence>
<feature type="domain" description="Rhodanese" evidence="10">
    <location>
        <begin position="561"/>
        <end position="668"/>
    </location>
</feature>
<keyword evidence="12" id="KW-1185">Reference proteome</keyword>
<keyword evidence="7" id="KW-0131">Cell cycle</keyword>
<dbReference type="CDD" id="cd01530">
    <property type="entry name" value="Cdc25"/>
    <property type="match status" value="1"/>
</dbReference>
<dbReference type="AlphaFoldDB" id="A0A0N1II03"/>
<evidence type="ECO:0000256" key="3">
    <source>
        <dbReference type="ARBA" id="ARBA00022618"/>
    </source>
</evidence>
<accession>A0A0N1II03</accession>
<dbReference type="GO" id="GO:0000086">
    <property type="term" value="P:G2/M transition of mitotic cell cycle"/>
    <property type="evidence" value="ECO:0007669"/>
    <property type="project" value="TreeGrafter"/>
</dbReference>
<keyword evidence="6" id="KW-0904">Protein phosphatase</keyword>
<protein>
    <recommendedName>
        <fullName evidence="2">protein-tyrosine-phosphatase</fullName>
        <ecNumber evidence="2">3.1.3.48</ecNumber>
    </recommendedName>
</protein>
<dbReference type="InParanoid" id="A0A0N1II03"/>
<evidence type="ECO:0000313" key="12">
    <source>
        <dbReference type="Proteomes" id="UP000053240"/>
    </source>
</evidence>
<dbReference type="GO" id="GO:0010971">
    <property type="term" value="P:positive regulation of G2/M transition of mitotic cell cycle"/>
    <property type="evidence" value="ECO:0007669"/>
    <property type="project" value="TreeGrafter"/>
</dbReference>
<dbReference type="PROSITE" id="PS50206">
    <property type="entry name" value="RHODANESE_3"/>
    <property type="match status" value="1"/>
</dbReference>
<organism evidence="11 12">
    <name type="scientific">Papilio machaon</name>
    <name type="common">Old World swallowtail butterfly</name>
    <dbReference type="NCBI Taxonomy" id="76193"/>
    <lineage>
        <taxon>Eukaryota</taxon>
        <taxon>Metazoa</taxon>
        <taxon>Ecdysozoa</taxon>
        <taxon>Arthropoda</taxon>
        <taxon>Hexapoda</taxon>
        <taxon>Insecta</taxon>
        <taxon>Pterygota</taxon>
        <taxon>Neoptera</taxon>
        <taxon>Endopterygota</taxon>
        <taxon>Lepidoptera</taxon>
        <taxon>Glossata</taxon>
        <taxon>Ditrysia</taxon>
        <taxon>Papilionoidea</taxon>
        <taxon>Papilionidae</taxon>
        <taxon>Papilioninae</taxon>
        <taxon>Papilio</taxon>
    </lineage>
</organism>
<evidence type="ECO:0000313" key="11">
    <source>
        <dbReference type="EMBL" id="KPJ14977.1"/>
    </source>
</evidence>
<comment type="catalytic activity">
    <reaction evidence="8">
        <text>O-phospho-L-tyrosyl-[protein] + H2O = L-tyrosyl-[protein] + phosphate</text>
        <dbReference type="Rhea" id="RHEA:10684"/>
        <dbReference type="Rhea" id="RHEA-COMP:10136"/>
        <dbReference type="Rhea" id="RHEA-COMP:20101"/>
        <dbReference type="ChEBI" id="CHEBI:15377"/>
        <dbReference type="ChEBI" id="CHEBI:43474"/>
        <dbReference type="ChEBI" id="CHEBI:46858"/>
        <dbReference type="ChEBI" id="CHEBI:61978"/>
        <dbReference type="EC" id="3.1.3.48"/>
    </reaction>
</comment>
<gene>
    <name evidence="11" type="ORF">RR48_02253</name>
</gene>
<dbReference type="EMBL" id="KQ460400">
    <property type="protein sequence ID" value="KPJ14977.1"/>
    <property type="molecule type" value="Genomic_DNA"/>
</dbReference>
<dbReference type="PRINTS" id="PR00716">
    <property type="entry name" value="MPIPHPHTASE"/>
</dbReference>
<dbReference type="PANTHER" id="PTHR10828">
    <property type="entry name" value="M-PHASE INDUCER PHOSPHATASE DUAL SPECIFICITY PHOSPHATASE CDC25"/>
    <property type="match status" value="1"/>
</dbReference>
<dbReference type="GO" id="GO:0110032">
    <property type="term" value="P:positive regulation of G2/MI transition of meiotic cell cycle"/>
    <property type="evidence" value="ECO:0007669"/>
    <property type="project" value="TreeGrafter"/>
</dbReference>
<name>A0A0N1II03_PAPMA</name>
<feature type="region of interest" description="Disordered" evidence="9">
    <location>
        <begin position="466"/>
        <end position="490"/>
    </location>
</feature>
<dbReference type="EC" id="3.1.3.48" evidence="2"/>
<evidence type="ECO:0000256" key="7">
    <source>
        <dbReference type="ARBA" id="ARBA00023306"/>
    </source>
</evidence>
<reference evidence="11 12" key="1">
    <citation type="journal article" date="2015" name="Nat. Commun.">
        <title>Outbred genome sequencing and CRISPR/Cas9 gene editing in butterflies.</title>
        <authorList>
            <person name="Li X."/>
            <person name="Fan D."/>
            <person name="Zhang W."/>
            <person name="Liu G."/>
            <person name="Zhang L."/>
            <person name="Zhao L."/>
            <person name="Fang X."/>
            <person name="Chen L."/>
            <person name="Dong Y."/>
            <person name="Chen Y."/>
            <person name="Ding Y."/>
            <person name="Zhao R."/>
            <person name="Feng M."/>
            <person name="Zhu Y."/>
            <person name="Feng Y."/>
            <person name="Jiang X."/>
            <person name="Zhu D."/>
            <person name="Xiang H."/>
            <person name="Feng X."/>
            <person name="Li S."/>
            <person name="Wang J."/>
            <person name="Zhang G."/>
            <person name="Kronforst M.R."/>
            <person name="Wang W."/>
        </authorList>
    </citation>
    <scope>NUCLEOTIDE SEQUENCE [LARGE SCALE GENOMIC DNA]</scope>
    <source>
        <strain evidence="11">Ya'a_city_454_Pm</strain>
        <tissue evidence="11">Whole body</tissue>
    </source>
</reference>
<keyword evidence="3" id="KW-0132">Cell division</keyword>
<dbReference type="SMART" id="SM00450">
    <property type="entry name" value="RHOD"/>
    <property type="match status" value="1"/>
</dbReference>
<dbReference type="GO" id="GO:0051301">
    <property type="term" value="P:cell division"/>
    <property type="evidence" value="ECO:0007669"/>
    <property type="project" value="UniProtKB-KW"/>
</dbReference>
<evidence type="ECO:0000256" key="6">
    <source>
        <dbReference type="ARBA" id="ARBA00022912"/>
    </source>
</evidence>